<protein>
    <submittedName>
        <fullName evidence="1">Uncharacterized protein</fullName>
    </submittedName>
</protein>
<reference evidence="1" key="1">
    <citation type="submission" date="2018-02" db="EMBL/GenBank/DDBJ databases">
        <title>Rhizophora mucronata_Transcriptome.</title>
        <authorList>
            <person name="Meera S.P."/>
            <person name="Sreeshan A."/>
            <person name="Augustine A."/>
        </authorList>
    </citation>
    <scope>NUCLEOTIDE SEQUENCE</scope>
    <source>
        <tissue evidence="1">Leaf</tissue>
    </source>
</reference>
<name>A0A2P2QG42_RHIMU</name>
<organism evidence="1">
    <name type="scientific">Rhizophora mucronata</name>
    <name type="common">Asiatic mangrove</name>
    <dbReference type="NCBI Taxonomy" id="61149"/>
    <lineage>
        <taxon>Eukaryota</taxon>
        <taxon>Viridiplantae</taxon>
        <taxon>Streptophyta</taxon>
        <taxon>Embryophyta</taxon>
        <taxon>Tracheophyta</taxon>
        <taxon>Spermatophyta</taxon>
        <taxon>Magnoliopsida</taxon>
        <taxon>eudicotyledons</taxon>
        <taxon>Gunneridae</taxon>
        <taxon>Pentapetalae</taxon>
        <taxon>rosids</taxon>
        <taxon>fabids</taxon>
        <taxon>Malpighiales</taxon>
        <taxon>Rhizophoraceae</taxon>
        <taxon>Rhizophora</taxon>
    </lineage>
</organism>
<evidence type="ECO:0000313" key="1">
    <source>
        <dbReference type="EMBL" id="MBX65982.1"/>
    </source>
</evidence>
<dbReference type="EMBL" id="GGEC01085498">
    <property type="protein sequence ID" value="MBX65982.1"/>
    <property type="molecule type" value="Transcribed_RNA"/>
</dbReference>
<sequence>MLSLCTFTSFLIFLAWL</sequence>
<accession>A0A2P2QG42</accession>
<proteinExistence type="predicted"/>
<dbReference type="AlphaFoldDB" id="A0A2P2QG42"/>